<dbReference type="GO" id="GO:0005524">
    <property type="term" value="F:ATP binding"/>
    <property type="evidence" value="ECO:0007669"/>
    <property type="project" value="UniProtKB-KW"/>
</dbReference>
<evidence type="ECO:0000256" key="10">
    <source>
        <dbReference type="ARBA" id="ARBA00047984"/>
    </source>
</evidence>
<evidence type="ECO:0000313" key="14">
    <source>
        <dbReference type="Proteomes" id="UP000250043"/>
    </source>
</evidence>
<dbReference type="InterPro" id="IPR041679">
    <property type="entry name" value="DNA2/NAM7-like_C"/>
</dbReference>
<organism evidence="13 14">
    <name type="scientific">Obba rivulosa</name>
    <dbReference type="NCBI Taxonomy" id="1052685"/>
    <lineage>
        <taxon>Eukaryota</taxon>
        <taxon>Fungi</taxon>
        <taxon>Dikarya</taxon>
        <taxon>Basidiomycota</taxon>
        <taxon>Agaricomycotina</taxon>
        <taxon>Agaricomycetes</taxon>
        <taxon>Polyporales</taxon>
        <taxon>Gelatoporiaceae</taxon>
        <taxon>Obba</taxon>
    </lineage>
</organism>
<dbReference type="GO" id="GO:0003723">
    <property type="term" value="F:RNA binding"/>
    <property type="evidence" value="ECO:0007669"/>
    <property type="project" value="InterPro"/>
</dbReference>
<dbReference type="CDD" id="cd18808">
    <property type="entry name" value="SF1_C_Upf1"/>
    <property type="match status" value="1"/>
</dbReference>
<evidence type="ECO:0000256" key="2">
    <source>
        <dbReference type="ARBA" id="ARBA00005601"/>
    </source>
</evidence>
<comment type="catalytic activity">
    <reaction evidence="10">
        <text>ATP + H2O = ADP + phosphate + H(+)</text>
        <dbReference type="Rhea" id="RHEA:13065"/>
        <dbReference type="ChEBI" id="CHEBI:15377"/>
        <dbReference type="ChEBI" id="CHEBI:15378"/>
        <dbReference type="ChEBI" id="CHEBI:30616"/>
        <dbReference type="ChEBI" id="CHEBI:43474"/>
        <dbReference type="ChEBI" id="CHEBI:456216"/>
        <dbReference type="EC" id="3.6.4.13"/>
    </reaction>
</comment>
<dbReference type="Proteomes" id="UP000250043">
    <property type="component" value="Unassembled WGS sequence"/>
</dbReference>
<dbReference type="InterPro" id="IPR049080">
    <property type="entry name" value="MOV-10-like_beta-barrel"/>
</dbReference>
<dbReference type="Gene3D" id="3.40.50.300">
    <property type="entry name" value="P-loop containing nucleotide triphosphate hydrolases"/>
    <property type="match status" value="2"/>
</dbReference>
<dbReference type="InterPro" id="IPR041677">
    <property type="entry name" value="DNA2/NAM7_AAA_11"/>
</dbReference>
<feature type="region of interest" description="Disordered" evidence="11">
    <location>
        <begin position="87"/>
        <end position="106"/>
    </location>
</feature>
<evidence type="ECO:0000256" key="1">
    <source>
        <dbReference type="ARBA" id="ARBA00004496"/>
    </source>
</evidence>
<comment type="subcellular location">
    <subcellularLocation>
        <location evidence="1">Cytoplasm</location>
    </subcellularLocation>
</comment>
<dbReference type="Pfam" id="PF13087">
    <property type="entry name" value="AAA_12"/>
    <property type="match status" value="1"/>
</dbReference>
<dbReference type="SMART" id="SM00451">
    <property type="entry name" value="ZnF_U1"/>
    <property type="match status" value="3"/>
</dbReference>
<evidence type="ECO:0000256" key="5">
    <source>
        <dbReference type="ARBA" id="ARBA00022741"/>
    </source>
</evidence>
<dbReference type="Pfam" id="PF21634">
    <property type="entry name" value="MOV-10_beta-barrel"/>
    <property type="match status" value="1"/>
</dbReference>
<dbReference type="CDD" id="cd18038">
    <property type="entry name" value="DEXXQc_Helz-like"/>
    <property type="match status" value="1"/>
</dbReference>
<keyword evidence="5" id="KW-0547">Nucleotide-binding</keyword>
<evidence type="ECO:0000313" key="13">
    <source>
        <dbReference type="EMBL" id="OCH91263.1"/>
    </source>
</evidence>
<proteinExistence type="inferred from homology"/>
<dbReference type="InterPro" id="IPR003604">
    <property type="entry name" value="Matrin/U1-like-C_Znf_C2H2"/>
</dbReference>
<dbReference type="PANTHER" id="PTHR45418">
    <property type="entry name" value="CANCER/TESTIS ANTIGEN 55"/>
    <property type="match status" value="1"/>
</dbReference>
<evidence type="ECO:0000256" key="6">
    <source>
        <dbReference type="ARBA" id="ARBA00022801"/>
    </source>
</evidence>
<keyword evidence="8" id="KW-0067">ATP-binding</keyword>
<dbReference type="InterPro" id="IPR026122">
    <property type="entry name" value="MOV-10/SDE3_DEXXQ/H-box"/>
</dbReference>
<dbReference type="EC" id="3.6.4.13" evidence="3"/>
<feature type="domain" description="U1-type" evidence="12">
    <location>
        <begin position="114"/>
        <end position="147"/>
    </location>
</feature>
<dbReference type="EMBL" id="KV722388">
    <property type="protein sequence ID" value="OCH91263.1"/>
    <property type="molecule type" value="Genomic_DNA"/>
</dbReference>
<keyword evidence="7" id="KW-0347">Helicase</keyword>
<dbReference type="AlphaFoldDB" id="A0A8E2AUJ2"/>
<dbReference type="InterPro" id="IPR027417">
    <property type="entry name" value="P-loop_NTPase"/>
</dbReference>
<dbReference type="GO" id="GO:0008270">
    <property type="term" value="F:zinc ion binding"/>
    <property type="evidence" value="ECO:0007669"/>
    <property type="project" value="InterPro"/>
</dbReference>
<accession>A0A8E2AUJ2</accession>
<dbReference type="GO" id="GO:0016787">
    <property type="term" value="F:hydrolase activity"/>
    <property type="evidence" value="ECO:0007669"/>
    <property type="project" value="UniProtKB-KW"/>
</dbReference>
<reference evidence="13 14" key="1">
    <citation type="submission" date="2016-07" db="EMBL/GenBank/DDBJ databases">
        <title>Draft genome of the white-rot fungus Obba rivulosa 3A-2.</title>
        <authorList>
            <consortium name="DOE Joint Genome Institute"/>
            <person name="Miettinen O."/>
            <person name="Riley R."/>
            <person name="Acob R."/>
            <person name="Barry K."/>
            <person name="Cullen D."/>
            <person name="De Vries R."/>
            <person name="Hainaut M."/>
            <person name="Hatakka A."/>
            <person name="Henrissat B."/>
            <person name="Hilden K."/>
            <person name="Kuo R."/>
            <person name="Labutti K."/>
            <person name="Lipzen A."/>
            <person name="Makela M.R."/>
            <person name="Sandor L."/>
            <person name="Spatafora J.W."/>
            <person name="Grigoriev I.V."/>
            <person name="Hibbett D.S."/>
        </authorList>
    </citation>
    <scope>NUCLEOTIDE SEQUENCE [LARGE SCALE GENOMIC DNA]</scope>
    <source>
        <strain evidence="13 14">3A-2</strain>
    </source>
</reference>
<keyword evidence="4" id="KW-0963">Cytoplasm</keyword>
<dbReference type="SUPFAM" id="SSF52540">
    <property type="entry name" value="P-loop containing nucleoside triphosphate hydrolases"/>
    <property type="match status" value="1"/>
</dbReference>
<evidence type="ECO:0000256" key="11">
    <source>
        <dbReference type="SAM" id="MobiDB-lite"/>
    </source>
</evidence>
<dbReference type="GO" id="GO:0005737">
    <property type="term" value="C:cytoplasm"/>
    <property type="evidence" value="ECO:0007669"/>
    <property type="project" value="UniProtKB-SubCell"/>
</dbReference>
<feature type="domain" description="U1-type" evidence="12">
    <location>
        <begin position="64"/>
        <end position="98"/>
    </location>
</feature>
<keyword evidence="9" id="KW-0943">RNA-mediated gene silencing</keyword>
<sequence length="994" mass="110242">MFEHLSSLCPSSLYDGACTDSQCTKGHDAKFCETCLIICAPASGFNLHLQTRQHHAKLALVRATTLLKCTICNVTVAGAGPWGMHVAGQTHRKKASKRGTSTEVIPVDPRIPNAQERRCVLCQRNIGKTQWQNHLQSHDHRRFEKVAAYKALYERAEQDKNTVSVSHADGVDFGTIDTAQSRNGVTIHLTLRTNSSTSRIGVKSVNAVTKLSTVSVFSATAPLKGADSTLTANRPITLPVQFRHGQLGQYQGHVEIVLEDVSQRRFVIVRQLKAAVGDTTHHEILKPQAPYQKRKRAPWRKGRPFVPGCRPPAMSAVPWVKKLRPAKIPIWLSSILSGHPSSDMKEAIRGKIPKTFNLKTHGDTFKMLLWVEEFKTDDDLRVYDMEDVQFTKEGGLYKMRVPGLAEKRPSVIVGDRIEVQPAQATSGRCFEGWVHVVRLNDICVGFSTSFKPAGGQRFNVRFQLNRIPLRRQHQALNAPGLKRVLFPEVVDASSQVMPAAAPSSRLFNALLRGNPEQLRAISAIKQLKPGAAPYIVFGPPGTGKTSTISEGILQILAQDEDARILACAPSNSAADEILSRLKTQLDTNTMFRFNAVFRDQRTVSEEVLQYSYRNPEGVFSIPDMQCLTRFRVIVSTCVSAAFAYGIGLRPGYFSHIFVDEAAQATEAEVMAAMKWMAAESTRIVLSGDPKQLGPIIRSNIARDLGLGKSYLERLMERPVYNDPAVRQKTIIKLLKNYRSHKAILNFPNDHFYDSELQPCGSSAVINAFIDSPILVDPKFPVIFHAITSKDDRDATSPSYFNIDQATLVKDYVTRLLQEGSTGAVDIGVITPYSAQAKKIRQLLKGVADDTDVRTVEAFQGQERRVIIVSTVRSTRELLTHDIKHALGFVANPRRFNVAVTRAQALLIVIGDPSVLSIDPLWRAFMNYVFNKGGWGGDAPGWDTHAPVDESGDYVQEILQAAVQDMDEFARRVEQLVLEGAEAEEGEDGPWREAE</sequence>
<dbReference type="GO" id="GO:0032574">
    <property type="term" value="F:5'-3' RNA helicase activity"/>
    <property type="evidence" value="ECO:0007669"/>
    <property type="project" value="InterPro"/>
</dbReference>
<keyword evidence="6 13" id="KW-0378">Hydrolase</keyword>
<protein>
    <recommendedName>
        <fullName evidence="3">RNA helicase</fullName>
        <ecNumber evidence="3">3.6.4.13</ecNumber>
    </recommendedName>
</protein>
<evidence type="ECO:0000256" key="4">
    <source>
        <dbReference type="ARBA" id="ARBA00022490"/>
    </source>
</evidence>
<dbReference type="Pfam" id="PF13086">
    <property type="entry name" value="AAA_11"/>
    <property type="match status" value="2"/>
</dbReference>
<gene>
    <name evidence="13" type="ORF">OBBRIDRAFT_729070</name>
</gene>
<evidence type="ECO:0000256" key="8">
    <source>
        <dbReference type="ARBA" id="ARBA00022840"/>
    </source>
</evidence>
<feature type="domain" description="U1-type" evidence="12">
    <location>
        <begin position="27"/>
        <end position="61"/>
    </location>
</feature>
<keyword evidence="14" id="KW-1185">Reference proteome</keyword>
<dbReference type="GO" id="GO:0031047">
    <property type="term" value="P:regulatory ncRNA-mediated gene silencing"/>
    <property type="evidence" value="ECO:0007669"/>
    <property type="project" value="UniProtKB-KW"/>
</dbReference>
<comment type="similarity">
    <text evidence="2">Belongs to the DNA2/NAM7 helicase family. SDE3 subfamily.</text>
</comment>
<name>A0A8E2AUJ2_9APHY</name>
<evidence type="ECO:0000259" key="12">
    <source>
        <dbReference type="SMART" id="SM00451"/>
    </source>
</evidence>
<dbReference type="OrthoDB" id="6513042at2759"/>
<evidence type="ECO:0000256" key="3">
    <source>
        <dbReference type="ARBA" id="ARBA00012552"/>
    </source>
</evidence>
<dbReference type="InterPro" id="IPR047187">
    <property type="entry name" value="SF1_C_Upf1"/>
</dbReference>
<evidence type="ECO:0000256" key="9">
    <source>
        <dbReference type="ARBA" id="ARBA00023158"/>
    </source>
</evidence>
<dbReference type="PANTHER" id="PTHR45418:SF1">
    <property type="entry name" value="CANCER_TESTIS ANTIGEN 55"/>
    <property type="match status" value="1"/>
</dbReference>
<evidence type="ECO:0000256" key="7">
    <source>
        <dbReference type="ARBA" id="ARBA00022806"/>
    </source>
</evidence>